<keyword evidence="4" id="KW-1185">Reference proteome</keyword>
<evidence type="ECO:0000256" key="2">
    <source>
        <dbReference type="SAM" id="SignalP"/>
    </source>
</evidence>
<dbReference type="OrthoDB" id="9758772at2"/>
<dbReference type="Proteomes" id="UP000290759">
    <property type="component" value="Unassembled WGS sequence"/>
</dbReference>
<protein>
    <recommendedName>
        <fullName evidence="5">Twin-arginine translocation signal domain-containing protein</fullName>
    </recommendedName>
</protein>
<evidence type="ECO:0000256" key="1">
    <source>
        <dbReference type="SAM" id="MobiDB-lite"/>
    </source>
</evidence>
<proteinExistence type="predicted"/>
<reference evidence="3 4" key="2">
    <citation type="submission" date="2019-02" db="EMBL/GenBank/DDBJ databases">
        <title>'Lichenibacterium ramalinii' gen. nov. sp. nov., 'Lichenibacterium minor' gen. nov. sp. nov.</title>
        <authorList>
            <person name="Pankratov T."/>
        </authorList>
    </citation>
    <scope>NUCLEOTIDE SEQUENCE [LARGE SCALE GENOMIC DNA]</scope>
    <source>
        <strain evidence="3 4">RmlP026</strain>
    </source>
</reference>
<gene>
    <name evidence="3" type="ORF">D3273_14445</name>
</gene>
<dbReference type="RefSeq" id="WP_129227596.1">
    <property type="nucleotide sequence ID" value="NZ_QYBB01000015.1"/>
</dbReference>
<keyword evidence="2" id="KW-0732">Signal</keyword>
<evidence type="ECO:0000313" key="3">
    <source>
        <dbReference type="EMBL" id="RYC31313.1"/>
    </source>
</evidence>
<dbReference type="InterPro" id="IPR006311">
    <property type="entry name" value="TAT_signal"/>
</dbReference>
<comment type="caution">
    <text evidence="3">The sequence shown here is derived from an EMBL/GenBank/DDBJ whole genome shotgun (WGS) entry which is preliminary data.</text>
</comment>
<evidence type="ECO:0000313" key="4">
    <source>
        <dbReference type="Proteomes" id="UP000290759"/>
    </source>
</evidence>
<accession>A0A4Q2U452</accession>
<feature type="signal peptide" evidence="2">
    <location>
        <begin position="1"/>
        <end position="35"/>
    </location>
</feature>
<dbReference type="AlphaFoldDB" id="A0A4Q2U452"/>
<dbReference type="PROSITE" id="PS51318">
    <property type="entry name" value="TAT"/>
    <property type="match status" value="1"/>
</dbReference>
<name>A0A4Q2U452_9HYPH</name>
<organism evidence="3 4">
    <name type="scientific">Lichenibacterium minor</name>
    <dbReference type="NCBI Taxonomy" id="2316528"/>
    <lineage>
        <taxon>Bacteria</taxon>
        <taxon>Pseudomonadati</taxon>
        <taxon>Pseudomonadota</taxon>
        <taxon>Alphaproteobacteria</taxon>
        <taxon>Hyphomicrobiales</taxon>
        <taxon>Lichenihabitantaceae</taxon>
        <taxon>Lichenibacterium</taxon>
    </lineage>
</organism>
<sequence length="132" mass="13437">MRTITGPLSRRGVLGRAAAGGALLLPSALSGGAAAAPEAGAEPIAPDGPSGPFPIPWLDANGNHNQPAGPDLEPSHVYHFKGRVARCSGFDGAGIDGAGERLLFGTKTTDYGIMDGVYWAARKPQPAALTHI</sequence>
<evidence type="ECO:0008006" key="5">
    <source>
        <dbReference type="Google" id="ProtNLM"/>
    </source>
</evidence>
<dbReference type="EMBL" id="QYBB01000015">
    <property type="protein sequence ID" value="RYC31313.1"/>
    <property type="molecule type" value="Genomic_DNA"/>
</dbReference>
<reference evidence="3 4" key="1">
    <citation type="submission" date="2018-12" db="EMBL/GenBank/DDBJ databases">
        <authorList>
            <person name="Grouzdev D.S."/>
            <person name="Krutkina M.S."/>
        </authorList>
    </citation>
    <scope>NUCLEOTIDE SEQUENCE [LARGE SCALE GENOMIC DNA]</scope>
    <source>
        <strain evidence="3 4">RmlP026</strain>
    </source>
</reference>
<feature type="region of interest" description="Disordered" evidence="1">
    <location>
        <begin position="35"/>
        <end position="74"/>
    </location>
</feature>
<feature type="chain" id="PRO_5020834245" description="Twin-arginine translocation signal domain-containing protein" evidence="2">
    <location>
        <begin position="36"/>
        <end position="132"/>
    </location>
</feature>